<feature type="binding site" evidence="4">
    <location>
        <begin position="123"/>
        <end position="128"/>
    </location>
    <ligand>
        <name>GTP</name>
        <dbReference type="ChEBI" id="CHEBI:37565"/>
    </ligand>
</feature>
<protein>
    <recommendedName>
        <fullName evidence="3">Ribosome biogenesis GTPase A</fullName>
    </recommendedName>
</protein>
<dbReference type="AlphaFoldDB" id="F6DCY3"/>
<feature type="region of interest" description="Disordered" evidence="5">
    <location>
        <begin position="296"/>
        <end position="317"/>
    </location>
</feature>
<organism evidence="7 8">
    <name type="scientific">Thiomicrospira cyclica (strain DSM 14477 / JCM 11371 / ALM1)</name>
    <name type="common">Thioalkalimicrobium cyclicum</name>
    <dbReference type="NCBI Taxonomy" id="717773"/>
    <lineage>
        <taxon>Bacteria</taxon>
        <taxon>Pseudomonadati</taxon>
        <taxon>Pseudomonadota</taxon>
        <taxon>Gammaproteobacteria</taxon>
        <taxon>Thiotrichales</taxon>
        <taxon>Piscirickettsiaceae</taxon>
        <taxon>Thiomicrospira</taxon>
    </lineage>
</organism>
<sequence>MINWFPGHMHKARKEIAEVMPRMDVVIEILDARLPFSSENPLTAGLRGEKPCIKLLNKVDLADPQRTQAWLDYFNNQAGVQALAISEKNSSTLAPIYQRIDKALAGKDIVIRGGRVMIMGIPNVGKSTLINAWVGKKMTKTGNEAGVTRSQQNIKIANNMTLTDTPGFLWPKLTPPEAGFRLAISGAIKETAYDYIDLGLFTAQFLLQDYPEALTERYGIDLTALADLAIEEQDEALLTHIAQKRGCMLRPGSVDWDKVCRLVVNEVRDGKLGALTYESPEQCQIEVARAQQADAEKARLKAEKDAERKARTRKNRR</sequence>
<comment type="function">
    <text evidence="3">Required for a late step of 50S ribosomal subunit assembly. Has GTPase activity.</text>
</comment>
<evidence type="ECO:0000256" key="2">
    <source>
        <dbReference type="ARBA" id="ARBA00023134"/>
    </source>
</evidence>
<evidence type="ECO:0000313" key="8">
    <source>
        <dbReference type="Proteomes" id="UP000009232"/>
    </source>
</evidence>
<dbReference type="Pfam" id="PF01926">
    <property type="entry name" value="MMR_HSR1"/>
    <property type="match status" value="1"/>
</dbReference>
<dbReference type="KEGG" id="tcy:Thicy_0952"/>
<dbReference type="InterPro" id="IPR027417">
    <property type="entry name" value="P-loop_NTPase"/>
</dbReference>
<keyword evidence="8" id="KW-1185">Reference proteome</keyword>
<dbReference type="GO" id="GO:0006412">
    <property type="term" value="P:translation"/>
    <property type="evidence" value="ECO:0007669"/>
    <property type="project" value="TreeGrafter"/>
</dbReference>
<dbReference type="CDD" id="cd01856">
    <property type="entry name" value="YlqF"/>
    <property type="match status" value="1"/>
</dbReference>
<dbReference type="InterPro" id="IPR023179">
    <property type="entry name" value="GTP-bd_ortho_bundle_sf"/>
</dbReference>
<reference evidence="7 8" key="1">
    <citation type="submission" date="2011-05" db="EMBL/GenBank/DDBJ databases">
        <title>Complete sequence of Thioalkalimicrobium cyclicum ALM1.</title>
        <authorList>
            <consortium name="US DOE Joint Genome Institute"/>
            <person name="Lucas S."/>
            <person name="Han J."/>
            <person name="Lapidus A."/>
            <person name="Cheng J.-F."/>
            <person name="Goodwin L."/>
            <person name="Pitluck S."/>
            <person name="Peters L."/>
            <person name="Mikhailova N."/>
            <person name="Davenport K."/>
            <person name="Han C."/>
            <person name="Tapia R."/>
            <person name="Land M."/>
            <person name="Hauser L."/>
            <person name="Kyrpides N."/>
            <person name="Ivanova N."/>
            <person name="Pagani I."/>
            <person name="Kappler U."/>
            <person name="Woyke T."/>
        </authorList>
    </citation>
    <scope>NUCLEOTIDE SEQUENCE [LARGE SCALE GENOMIC DNA]</scope>
    <source>
        <strain evidence="8">DSM 14477 / JCM 11371 / ALM1</strain>
    </source>
</reference>
<name>F6DCY3_THICA</name>
<dbReference type="HOGENOM" id="CLU_011106_1_0_6"/>
<dbReference type="InterPro" id="IPR016478">
    <property type="entry name" value="GTPase_MTG1"/>
</dbReference>
<dbReference type="GO" id="GO:0005737">
    <property type="term" value="C:cytoplasm"/>
    <property type="evidence" value="ECO:0007669"/>
    <property type="project" value="UniProtKB-SubCell"/>
</dbReference>
<dbReference type="PANTHER" id="PTHR45782:SF4">
    <property type="entry name" value="MITOCHONDRIAL RIBOSOME-ASSOCIATED GTPASE 1"/>
    <property type="match status" value="1"/>
</dbReference>
<keyword evidence="2 3" id="KW-0342">GTP-binding</keyword>
<proteinExistence type="inferred from homology"/>
<dbReference type="GO" id="GO:0005525">
    <property type="term" value="F:GTP binding"/>
    <property type="evidence" value="ECO:0007669"/>
    <property type="project" value="UniProtKB-KW"/>
</dbReference>
<evidence type="ECO:0000313" key="7">
    <source>
        <dbReference type="EMBL" id="AEG31719.1"/>
    </source>
</evidence>
<dbReference type="InterPro" id="IPR006073">
    <property type="entry name" value="GTP-bd"/>
</dbReference>
<evidence type="ECO:0000259" key="6">
    <source>
        <dbReference type="Pfam" id="PF01926"/>
    </source>
</evidence>
<evidence type="ECO:0000256" key="1">
    <source>
        <dbReference type="ARBA" id="ARBA00022741"/>
    </source>
</evidence>
<dbReference type="NCBIfam" id="TIGR03596">
    <property type="entry name" value="GTPase_YlqF"/>
    <property type="match status" value="1"/>
</dbReference>
<dbReference type="Gene3D" id="1.10.1580.10">
    <property type="match status" value="1"/>
</dbReference>
<feature type="domain" description="G" evidence="6">
    <location>
        <begin position="115"/>
        <end position="170"/>
    </location>
</feature>
<dbReference type="eggNOG" id="COG1161">
    <property type="taxonomic scope" value="Bacteria"/>
</dbReference>
<gene>
    <name evidence="7" type="ordered locus">Thicy_0952</name>
</gene>
<dbReference type="EMBL" id="CP002776">
    <property type="protein sequence ID" value="AEG31719.1"/>
    <property type="molecule type" value="Genomic_DNA"/>
</dbReference>
<comment type="subcellular location">
    <subcellularLocation>
        <location evidence="3">Cytoplasm</location>
    </subcellularLocation>
</comment>
<evidence type="ECO:0000256" key="5">
    <source>
        <dbReference type="SAM" id="MobiDB-lite"/>
    </source>
</evidence>
<dbReference type="GO" id="GO:0003924">
    <property type="term" value="F:GTPase activity"/>
    <property type="evidence" value="ECO:0007669"/>
    <property type="project" value="TreeGrafter"/>
</dbReference>
<dbReference type="OrthoDB" id="9779790at2"/>
<feature type="binding site" evidence="4">
    <location>
        <position position="167"/>
    </location>
    <ligand>
        <name>GTP</name>
        <dbReference type="ChEBI" id="CHEBI:37565"/>
    </ligand>
</feature>
<comment type="similarity">
    <text evidence="3">Belongs to the TRAFAC class YlqF/YawG GTPase family. MTG1 subfamily.</text>
</comment>
<dbReference type="SUPFAM" id="SSF52540">
    <property type="entry name" value="P-loop containing nucleoside triphosphate hydrolases"/>
    <property type="match status" value="1"/>
</dbReference>
<dbReference type="STRING" id="717773.Thicy_0952"/>
<feature type="binding site" evidence="4">
    <location>
        <begin position="57"/>
        <end position="60"/>
    </location>
    <ligand>
        <name>GTP</name>
        <dbReference type="ChEBI" id="CHEBI:37565"/>
    </ligand>
</feature>
<accession>F6DCY3</accession>
<dbReference type="InterPro" id="IPR019991">
    <property type="entry name" value="GTP-bd_ribosome_bgen"/>
</dbReference>
<dbReference type="Gene3D" id="3.40.50.300">
    <property type="entry name" value="P-loop containing nucleotide triphosphate hydrolases"/>
    <property type="match status" value="1"/>
</dbReference>
<dbReference type="PIRSF" id="PIRSF006230">
    <property type="entry name" value="MG442"/>
    <property type="match status" value="1"/>
</dbReference>
<dbReference type="PANTHER" id="PTHR45782">
    <property type="entry name" value="MITOCHONDRIAL RIBOSOME-ASSOCIATED GTPASE 1"/>
    <property type="match status" value="1"/>
</dbReference>
<keyword evidence="1 3" id="KW-0547">Nucleotide-binding</keyword>
<evidence type="ECO:0000256" key="3">
    <source>
        <dbReference type="PIRNR" id="PIRNR006230"/>
    </source>
</evidence>
<keyword evidence="3" id="KW-0963">Cytoplasm</keyword>
<dbReference type="Proteomes" id="UP000009232">
    <property type="component" value="Chromosome"/>
</dbReference>
<feature type="compositionally biased region" description="Basic and acidic residues" evidence="5">
    <location>
        <begin position="296"/>
        <end position="309"/>
    </location>
</feature>
<dbReference type="RefSeq" id="WP_013835497.1">
    <property type="nucleotide sequence ID" value="NC_015581.1"/>
</dbReference>
<evidence type="ECO:0000256" key="4">
    <source>
        <dbReference type="PIRSR" id="PIRSR006230-1"/>
    </source>
</evidence>